<dbReference type="Proteomes" id="UP000265515">
    <property type="component" value="Unassembled WGS sequence"/>
</dbReference>
<feature type="compositionally biased region" description="Basic and acidic residues" evidence="1">
    <location>
        <begin position="31"/>
        <end position="43"/>
    </location>
</feature>
<dbReference type="GO" id="GO:0008270">
    <property type="term" value="F:zinc ion binding"/>
    <property type="evidence" value="ECO:0007669"/>
    <property type="project" value="InterPro"/>
</dbReference>
<sequence>MASQEQDDNQQNRGSQGTNRDEEQNEGSDQESAKPEETREEGKGLSTGESSGKVGGSKKGPQDNREGKDDEKGSPWNFGGTTPKKTKVSDACRKLAEIERRTAEYKARLIEQMMAGNEEDPQGEGSREGRRTSQGEARYGAKDNSHKGTPSKKGKEKGESLAIEAEKATTPPAIDSGVCRLPATSKATKGCDGLWSLRERVLSWFDPEGTSKTGEKHKEGREGEGNSAVGEAGSSEGGLKSIVATLTQALNKNQGYLIDAKKKLTFDRANIMEFLIDYENLTALLKWTEEEKMDHLGQHVSLSLGRDIMAIVSSSGSWKETRNKMMRKYLKAEKMATEAELAAVQRKNYATYNDFLRAFTLVALRIPRVTDRIMSKYFLRQFSEFDKDKILSSYQQTSKFEYTRDVDFSTVTDLAEKTVVTDTLALLKEGKVINLTGKTGDKVKKGIQSLHERVHGVDSKMDRTENGLPVMQVHVSRPALPPQEAVVPIVVANWGYGKRDPANEQCRYCTMVGHFVRTCPKLSHDIMRQRCNRSLMGEILGPQGERVNWNSPGGMRRVVIVLNNLDIATVEAEPVADIVWDQPRGRGPQANFILEGNGQDRAYLFGRWFILRNDPTNVAGALKNYKPIDPTGGRWIGFIWQFDYKVEQIVGLRNRADGLSRVCITPGGIEDAEAIDAFLEYEGGTLVVDNEMADTVSTTGQLLIQTLEKGAPAVVAELRKGPVTTIRCKDEKDSWGAAMGPKEQLMAMAVEGGQEAVINLVETWTQRERQYLVNQAQEEQNTDQREREFFLIQMYEGIFREIDMLLIGNKQPMEVHPGCKDNLSGYVEAVALKRKTGKGVADWIEDFYLRHPFVRRFIANNGTEFVKQEVLGRLKALCVPIKIIEPYHPEANAPVERGHRTLKNTIAKLAVDDLGNWSRYLKQAVFSENMTPKRTTGCVPAEL</sequence>
<feature type="region of interest" description="Disordered" evidence="1">
    <location>
        <begin position="1"/>
        <end position="91"/>
    </location>
</feature>
<comment type="caution">
    <text evidence="3">The sequence shown here is derived from an EMBL/GenBank/DDBJ whole genome shotgun (WGS) entry which is preliminary data.</text>
</comment>
<evidence type="ECO:0000259" key="2">
    <source>
        <dbReference type="PROSITE" id="PS50994"/>
    </source>
</evidence>
<dbReference type="InterPro" id="IPR036397">
    <property type="entry name" value="RNaseH_sf"/>
</dbReference>
<dbReference type="Gene3D" id="3.30.420.10">
    <property type="entry name" value="Ribonuclease H-like superfamily/Ribonuclease H"/>
    <property type="match status" value="1"/>
</dbReference>
<dbReference type="SUPFAM" id="SSF53098">
    <property type="entry name" value="Ribonuclease H-like"/>
    <property type="match status" value="1"/>
</dbReference>
<dbReference type="PROSITE" id="PS50994">
    <property type="entry name" value="INTEGRASE"/>
    <property type="match status" value="1"/>
</dbReference>
<protein>
    <recommendedName>
        <fullName evidence="2">Integrase catalytic domain-containing protein</fullName>
    </recommendedName>
</protein>
<feature type="region of interest" description="Disordered" evidence="1">
    <location>
        <begin position="206"/>
        <end position="235"/>
    </location>
</feature>
<dbReference type="SUPFAM" id="SSF57756">
    <property type="entry name" value="Retrovirus zinc finger-like domains"/>
    <property type="match status" value="1"/>
</dbReference>
<gene>
    <name evidence="3" type="ORF">CBR_g64845</name>
</gene>
<dbReference type="InterPro" id="IPR050951">
    <property type="entry name" value="Retrovirus_Pol_polyprotein"/>
</dbReference>
<name>A0A388K9G4_CHABU</name>
<dbReference type="InterPro" id="IPR012337">
    <property type="entry name" value="RNaseH-like_sf"/>
</dbReference>
<feature type="compositionally biased region" description="Basic and acidic residues" evidence="1">
    <location>
        <begin position="213"/>
        <end position="224"/>
    </location>
</feature>
<dbReference type="InterPro" id="IPR001584">
    <property type="entry name" value="Integrase_cat-core"/>
</dbReference>
<evidence type="ECO:0000256" key="1">
    <source>
        <dbReference type="SAM" id="MobiDB-lite"/>
    </source>
</evidence>
<feature type="compositionally biased region" description="Basic and acidic residues" evidence="1">
    <location>
        <begin position="125"/>
        <end position="146"/>
    </location>
</feature>
<feature type="compositionally biased region" description="Basic and acidic residues" evidence="1">
    <location>
        <begin position="60"/>
        <end position="73"/>
    </location>
</feature>
<feature type="compositionally biased region" description="Polar residues" evidence="1">
    <location>
        <begin position="9"/>
        <end position="18"/>
    </location>
</feature>
<proteinExistence type="predicted"/>
<dbReference type="Gramene" id="GBG66573">
    <property type="protein sequence ID" value="GBG66573"/>
    <property type="gene ID" value="CBR_g64845"/>
</dbReference>
<reference evidence="3 4" key="1">
    <citation type="journal article" date="2018" name="Cell">
        <title>The Chara Genome: Secondary Complexity and Implications for Plant Terrestrialization.</title>
        <authorList>
            <person name="Nishiyama T."/>
            <person name="Sakayama H."/>
            <person name="Vries J.D."/>
            <person name="Buschmann H."/>
            <person name="Saint-Marcoux D."/>
            <person name="Ullrich K.K."/>
            <person name="Haas F.B."/>
            <person name="Vanderstraeten L."/>
            <person name="Becker D."/>
            <person name="Lang D."/>
            <person name="Vosolsobe S."/>
            <person name="Rombauts S."/>
            <person name="Wilhelmsson P.K.I."/>
            <person name="Janitza P."/>
            <person name="Kern R."/>
            <person name="Heyl A."/>
            <person name="Rumpler F."/>
            <person name="Villalobos L.I.A.C."/>
            <person name="Clay J.M."/>
            <person name="Skokan R."/>
            <person name="Toyoda A."/>
            <person name="Suzuki Y."/>
            <person name="Kagoshima H."/>
            <person name="Schijlen E."/>
            <person name="Tajeshwar N."/>
            <person name="Catarino B."/>
            <person name="Hetherington A.J."/>
            <person name="Saltykova A."/>
            <person name="Bonnot C."/>
            <person name="Breuninger H."/>
            <person name="Symeonidi A."/>
            <person name="Radhakrishnan G.V."/>
            <person name="Van Nieuwerburgh F."/>
            <person name="Deforce D."/>
            <person name="Chang C."/>
            <person name="Karol K.G."/>
            <person name="Hedrich R."/>
            <person name="Ulvskov P."/>
            <person name="Glockner G."/>
            <person name="Delwiche C.F."/>
            <person name="Petrasek J."/>
            <person name="Van de Peer Y."/>
            <person name="Friml J."/>
            <person name="Beilby M."/>
            <person name="Dolan L."/>
            <person name="Kohara Y."/>
            <person name="Sugano S."/>
            <person name="Fujiyama A."/>
            <person name="Delaux P.-M."/>
            <person name="Quint M."/>
            <person name="TheiBen G."/>
            <person name="Hagemann M."/>
            <person name="Harholt J."/>
            <person name="Dunand C."/>
            <person name="Zachgo S."/>
            <person name="Langdale J."/>
            <person name="Maumus F."/>
            <person name="Straeten D.V.D."/>
            <person name="Gould S.B."/>
            <person name="Rensing S.A."/>
        </authorList>
    </citation>
    <scope>NUCLEOTIDE SEQUENCE [LARGE SCALE GENOMIC DNA]</scope>
    <source>
        <strain evidence="3 4">S276</strain>
    </source>
</reference>
<evidence type="ECO:0000313" key="3">
    <source>
        <dbReference type="EMBL" id="GBG66573.1"/>
    </source>
</evidence>
<dbReference type="EMBL" id="BFEA01000076">
    <property type="protein sequence ID" value="GBG66573.1"/>
    <property type="molecule type" value="Genomic_DNA"/>
</dbReference>
<dbReference type="AlphaFoldDB" id="A0A388K9G4"/>
<dbReference type="PANTHER" id="PTHR37984">
    <property type="entry name" value="PROTEIN CBG26694"/>
    <property type="match status" value="1"/>
</dbReference>
<accession>A0A388K9G4</accession>
<feature type="region of interest" description="Disordered" evidence="1">
    <location>
        <begin position="109"/>
        <end position="160"/>
    </location>
</feature>
<dbReference type="InterPro" id="IPR036875">
    <property type="entry name" value="Znf_CCHC_sf"/>
</dbReference>
<feature type="compositionally biased region" description="Low complexity" evidence="1">
    <location>
        <begin position="225"/>
        <end position="235"/>
    </location>
</feature>
<evidence type="ECO:0000313" key="4">
    <source>
        <dbReference type="Proteomes" id="UP000265515"/>
    </source>
</evidence>
<keyword evidence="4" id="KW-1185">Reference proteome</keyword>
<feature type="domain" description="Integrase catalytic" evidence="2">
    <location>
        <begin position="792"/>
        <end position="943"/>
    </location>
</feature>
<dbReference type="GO" id="GO:0003676">
    <property type="term" value="F:nucleic acid binding"/>
    <property type="evidence" value="ECO:0007669"/>
    <property type="project" value="InterPro"/>
</dbReference>
<dbReference type="PANTHER" id="PTHR37984:SF15">
    <property type="entry name" value="INTEGRASE CATALYTIC DOMAIN-CONTAINING PROTEIN"/>
    <property type="match status" value="1"/>
</dbReference>
<dbReference type="GO" id="GO:0015074">
    <property type="term" value="P:DNA integration"/>
    <property type="evidence" value="ECO:0007669"/>
    <property type="project" value="InterPro"/>
</dbReference>
<organism evidence="3 4">
    <name type="scientific">Chara braunii</name>
    <name type="common">Braun's stonewort</name>
    <dbReference type="NCBI Taxonomy" id="69332"/>
    <lineage>
        <taxon>Eukaryota</taxon>
        <taxon>Viridiplantae</taxon>
        <taxon>Streptophyta</taxon>
        <taxon>Charophyceae</taxon>
        <taxon>Charales</taxon>
        <taxon>Characeae</taxon>
        <taxon>Chara</taxon>
    </lineage>
</organism>